<evidence type="ECO:0000313" key="5">
    <source>
        <dbReference type="Proteomes" id="UP000244180"/>
    </source>
</evidence>
<dbReference type="EMBL" id="PEBV01000090">
    <property type="protein sequence ID" value="PTQ50735.1"/>
    <property type="molecule type" value="Genomic_DNA"/>
</dbReference>
<dbReference type="InterPro" id="IPR027939">
    <property type="entry name" value="NMT1/THI5"/>
</dbReference>
<dbReference type="AlphaFoldDB" id="A0A2T5G3I2"/>
<feature type="signal peptide" evidence="1">
    <location>
        <begin position="1"/>
        <end position="24"/>
    </location>
</feature>
<dbReference type="InterPro" id="IPR015168">
    <property type="entry name" value="SsuA/THI5"/>
</dbReference>
<protein>
    <submittedName>
        <fullName evidence="4">Hydroxymethylpyrimidine ABC transporter, substrate-binding component</fullName>
    </submittedName>
</protein>
<evidence type="ECO:0000259" key="2">
    <source>
        <dbReference type="Pfam" id="PF09084"/>
    </source>
</evidence>
<organism evidence="4 5">
    <name type="scientific">Hydrogenibacillus schlegelii</name>
    <name type="common">Bacillus schlegelii</name>
    <dbReference type="NCBI Taxonomy" id="1484"/>
    <lineage>
        <taxon>Bacteria</taxon>
        <taxon>Bacillati</taxon>
        <taxon>Bacillota</taxon>
        <taxon>Bacilli</taxon>
        <taxon>Bacillales</taxon>
        <taxon>Bacillales Family X. Incertae Sedis</taxon>
        <taxon>Hydrogenibacillus</taxon>
    </lineage>
</organism>
<evidence type="ECO:0000313" key="3">
    <source>
        <dbReference type="EMBL" id="PTQ50732.1"/>
    </source>
</evidence>
<evidence type="ECO:0000256" key="1">
    <source>
        <dbReference type="SAM" id="SignalP"/>
    </source>
</evidence>
<dbReference type="EMBL" id="PEBV01000091">
    <property type="protein sequence ID" value="PTQ50732.1"/>
    <property type="molecule type" value="Genomic_DNA"/>
</dbReference>
<sequence>MRGMMKGWAFALAVFGALALTACGAGTEQGAPSEGAAREAVTVMLDWYPNTNHLGLYWAREKGLFAAEGLDVSIVQPGESGVAQAVAAGRADFGYSYQEEVTYARASGVPVVSLGTLYQHNTSAFASLKEAGIRSVRDFEGKRYGGWGSPTEEAVLRALMTKYGADFSKVEMIVLGQADFFATIGKEADFEWIYYGWDGIEAERRGMALDLLFLKDLDPVFDYYTPVIITGEAMLEKRPETARRFMRALAKGYQAAYADPEAAAEVLLKAAPELHGELVRRSAAYLAGVDASDRAEGRPSWGHQKREVWARFADWMHASGLIEQPIDVDRAFTNDFLPSDVK</sequence>
<dbReference type="PROSITE" id="PS51257">
    <property type="entry name" value="PROKAR_LIPOPROTEIN"/>
    <property type="match status" value="1"/>
</dbReference>
<reference evidence="4 5" key="1">
    <citation type="submission" date="2017-08" db="EMBL/GenBank/DDBJ databases">
        <title>Burning lignite coal seam in the remote Altai Mountains harbors a hydrogen-driven thermophilic microbial community.</title>
        <authorList>
            <person name="Kadnikov V.V."/>
            <person name="Mardanov A.V."/>
            <person name="Ivasenko D."/>
            <person name="Beletsky A.V."/>
            <person name="Karnachuk O.V."/>
            <person name="Ravin N.V."/>
        </authorList>
    </citation>
    <scope>NUCLEOTIDE SEQUENCE [LARGE SCALE GENOMIC DNA]</scope>
    <source>
        <strain evidence="4">AL33</strain>
    </source>
</reference>
<name>A0A2T5G3I2_HYDSH</name>
<gene>
    <name evidence="4" type="ORF">HSCHL_0609</name>
    <name evidence="3" type="ORF">HSCHL_0610</name>
</gene>
<dbReference type="PANTHER" id="PTHR31528">
    <property type="entry name" value="4-AMINO-5-HYDROXYMETHYL-2-METHYLPYRIMIDINE PHOSPHATE SYNTHASE THI11-RELATED"/>
    <property type="match status" value="1"/>
</dbReference>
<dbReference type="PANTHER" id="PTHR31528:SF3">
    <property type="entry name" value="THIAMINE BIOSYNTHESIS PROTEIN HI_0357-RELATED"/>
    <property type="match status" value="1"/>
</dbReference>
<feature type="domain" description="SsuA/THI5-like" evidence="2">
    <location>
        <begin position="50"/>
        <end position="263"/>
    </location>
</feature>
<dbReference type="GO" id="GO:0009228">
    <property type="term" value="P:thiamine biosynthetic process"/>
    <property type="evidence" value="ECO:0007669"/>
    <property type="project" value="InterPro"/>
</dbReference>
<dbReference type="SUPFAM" id="SSF53850">
    <property type="entry name" value="Periplasmic binding protein-like II"/>
    <property type="match status" value="1"/>
</dbReference>
<dbReference type="Proteomes" id="UP000244180">
    <property type="component" value="Unassembled WGS sequence"/>
</dbReference>
<accession>A0A2T5G3I2</accession>
<keyword evidence="1" id="KW-0732">Signal</keyword>
<dbReference type="Pfam" id="PF09084">
    <property type="entry name" value="NMT1"/>
    <property type="match status" value="1"/>
</dbReference>
<feature type="chain" id="PRO_5038300159" evidence="1">
    <location>
        <begin position="25"/>
        <end position="342"/>
    </location>
</feature>
<comment type="caution">
    <text evidence="4">The sequence shown here is derived from an EMBL/GenBank/DDBJ whole genome shotgun (WGS) entry which is preliminary data.</text>
</comment>
<dbReference type="Gene3D" id="3.40.190.10">
    <property type="entry name" value="Periplasmic binding protein-like II"/>
    <property type="match status" value="2"/>
</dbReference>
<evidence type="ECO:0000313" key="4">
    <source>
        <dbReference type="EMBL" id="PTQ50735.1"/>
    </source>
</evidence>
<proteinExistence type="predicted"/>